<comment type="subcellular location">
    <subcellularLocation>
        <location evidence="1 11">Cytoplasm</location>
    </subcellularLocation>
</comment>
<evidence type="ECO:0000256" key="7">
    <source>
        <dbReference type="ARBA" id="ARBA00023015"/>
    </source>
</evidence>
<feature type="domain" description="4Fe-4S Wbl-type" evidence="12">
    <location>
        <begin position="37"/>
        <end position="94"/>
    </location>
</feature>
<keyword evidence="7 11" id="KW-0805">Transcription regulation</keyword>
<evidence type="ECO:0000256" key="3">
    <source>
        <dbReference type="ARBA" id="ARBA00022485"/>
    </source>
</evidence>
<proteinExistence type="inferred from homology"/>
<evidence type="ECO:0000259" key="12">
    <source>
        <dbReference type="PROSITE" id="PS51674"/>
    </source>
</evidence>
<dbReference type="PANTHER" id="PTHR38839">
    <property type="entry name" value="TRANSCRIPTIONAL REGULATOR WHID-RELATED"/>
    <property type="match status" value="1"/>
</dbReference>
<dbReference type="InterPro" id="IPR013196">
    <property type="entry name" value="HTH_11"/>
</dbReference>
<comment type="similarity">
    <text evidence="2 11">Belongs to the WhiB family.</text>
</comment>
<sequence length="161" mass="18466">MIRGAARGILATEKRFASPIEELQRAVANPEWFQHAICKDEDPEVFFPAPSESSRRAREVCERCPVMQECGDWAIAEGIRDGVWGGLSPQERAAIRRQINPGHEPKRQEAEAWARRRRIVEMRHVNTPLSHAEIGEKFGVDKRTIDRDMRILRKKGMLPSE</sequence>
<dbReference type="InterPro" id="IPR036388">
    <property type="entry name" value="WH-like_DNA-bd_sf"/>
</dbReference>
<comment type="caution">
    <text evidence="13">The sequence shown here is derived from an EMBL/GenBank/DDBJ whole genome shotgun (WGS) entry which is preliminary data.</text>
</comment>
<feature type="binding site" evidence="11">
    <location>
        <position position="64"/>
    </location>
    <ligand>
        <name>[4Fe-4S] cluster</name>
        <dbReference type="ChEBI" id="CHEBI:49883"/>
    </ligand>
</feature>
<keyword evidence="6 11" id="KW-0411">Iron-sulfur</keyword>
<evidence type="ECO:0000256" key="2">
    <source>
        <dbReference type="ARBA" id="ARBA00006597"/>
    </source>
</evidence>
<evidence type="ECO:0000313" key="14">
    <source>
        <dbReference type="Proteomes" id="UP001601442"/>
    </source>
</evidence>
<dbReference type="EMBL" id="JBIAMT010000003">
    <property type="protein sequence ID" value="MFF0498500.1"/>
    <property type="molecule type" value="Genomic_DNA"/>
</dbReference>
<keyword evidence="3 11" id="KW-0004">4Fe-4S</keyword>
<keyword evidence="9 11" id="KW-1015">Disulfide bond</keyword>
<dbReference type="Proteomes" id="UP001601442">
    <property type="component" value="Unassembled WGS sequence"/>
</dbReference>
<keyword evidence="14" id="KW-1185">Reference proteome</keyword>
<keyword evidence="11" id="KW-0963">Cytoplasm</keyword>
<evidence type="ECO:0000256" key="6">
    <source>
        <dbReference type="ARBA" id="ARBA00023014"/>
    </source>
</evidence>
<comment type="PTM">
    <text evidence="11">The Fe-S cluster can be nitrosylated by nitric oxide (NO).</text>
</comment>
<comment type="cofactor">
    <cofactor evidence="11">
        <name>[4Fe-4S] cluster</name>
        <dbReference type="ChEBI" id="CHEBI:49883"/>
    </cofactor>
    <text evidence="11">Binds 1 [4Fe-4S] cluster per subunit. Following nitrosylation of the [4Fe-4S] cluster binds 1 [4Fe-8(NO)] cluster per subunit.</text>
</comment>
<dbReference type="Gene3D" id="1.10.10.10">
    <property type="entry name" value="Winged helix-like DNA-binding domain superfamily/Winged helix DNA-binding domain"/>
    <property type="match status" value="1"/>
</dbReference>
<evidence type="ECO:0000256" key="8">
    <source>
        <dbReference type="ARBA" id="ARBA00023125"/>
    </source>
</evidence>
<evidence type="ECO:0000256" key="11">
    <source>
        <dbReference type="HAMAP-Rule" id="MF_01479"/>
    </source>
</evidence>
<evidence type="ECO:0000256" key="5">
    <source>
        <dbReference type="ARBA" id="ARBA00023004"/>
    </source>
</evidence>
<keyword evidence="10 11" id="KW-0804">Transcription</keyword>
<keyword evidence="5 11" id="KW-0408">Iron</keyword>
<protein>
    <recommendedName>
        <fullName evidence="11">Transcriptional regulator WhiB</fullName>
    </recommendedName>
</protein>
<dbReference type="Pfam" id="PF02467">
    <property type="entry name" value="Whib"/>
    <property type="match status" value="1"/>
</dbReference>
<dbReference type="HAMAP" id="MF_01479">
    <property type="entry name" value="WhiB"/>
    <property type="match status" value="1"/>
</dbReference>
<reference evidence="13 14" key="1">
    <citation type="submission" date="2024-10" db="EMBL/GenBank/DDBJ databases">
        <title>The Natural Products Discovery Center: Release of the First 8490 Sequenced Strains for Exploring Actinobacteria Biosynthetic Diversity.</title>
        <authorList>
            <person name="Kalkreuter E."/>
            <person name="Kautsar S.A."/>
            <person name="Yang D."/>
            <person name="Bader C.D."/>
            <person name="Teijaro C.N."/>
            <person name="Fluegel L."/>
            <person name="Davis C.M."/>
            <person name="Simpson J.R."/>
            <person name="Lauterbach L."/>
            <person name="Steele A.D."/>
            <person name="Gui C."/>
            <person name="Meng S."/>
            <person name="Li G."/>
            <person name="Viehrig K."/>
            <person name="Ye F."/>
            <person name="Su P."/>
            <person name="Kiefer A.F."/>
            <person name="Nichols A."/>
            <person name="Cepeda A.J."/>
            <person name="Yan W."/>
            <person name="Fan B."/>
            <person name="Jiang Y."/>
            <person name="Adhikari A."/>
            <person name="Zheng C.-J."/>
            <person name="Schuster L."/>
            <person name="Cowan T.M."/>
            <person name="Smanski M.J."/>
            <person name="Chevrette M.G."/>
            <person name="De Carvalho L.P.S."/>
            <person name="Shen B."/>
        </authorList>
    </citation>
    <scope>NUCLEOTIDE SEQUENCE [LARGE SCALE GENOMIC DNA]</scope>
    <source>
        <strain evidence="13 14">NPDC004119</strain>
    </source>
</reference>
<feature type="binding site" evidence="11">
    <location>
        <position position="38"/>
    </location>
    <ligand>
        <name>[4Fe-4S] cluster</name>
        <dbReference type="ChEBI" id="CHEBI:49883"/>
    </ligand>
</feature>
<dbReference type="InterPro" id="IPR003482">
    <property type="entry name" value="Whib"/>
</dbReference>
<keyword evidence="8 11" id="KW-0238">DNA-binding</keyword>
<gene>
    <name evidence="11" type="primary">whiB</name>
    <name evidence="13" type="ORF">ACFYU5_18995</name>
</gene>
<name>A0ABW6P5S7_9NOCA</name>
<accession>A0ABW6P5S7</accession>
<evidence type="ECO:0000256" key="9">
    <source>
        <dbReference type="ARBA" id="ARBA00023157"/>
    </source>
</evidence>
<comment type="function">
    <text evidence="11">Acts as a transcriptional regulator. Probably redox-responsive. The apo- but not holo-form probably binds DNA.</text>
</comment>
<dbReference type="PROSITE" id="PS51674">
    <property type="entry name" value="4FE4S_WBL"/>
    <property type="match status" value="1"/>
</dbReference>
<evidence type="ECO:0000256" key="1">
    <source>
        <dbReference type="ARBA" id="ARBA00004496"/>
    </source>
</evidence>
<dbReference type="InterPro" id="IPR036390">
    <property type="entry name" value="WH_DNA-bd_sf"/>
</dbReference>
<evidence type="ECO:0000256" key="10">
    <source>
        <dbReference type="ARBA" id="ARBA00023163"/>
    </source>
</evidence>
<evidence type="ECO:0000256" key="4">
    <source>
        <dbReference type="ARBA" id="ARBA00022723"/>
    </source>
</evidence>
<dbReference type="RefSeq" id="WP_387395993.1">
    <property type="nucleotide sequence ID" value="NZ_JBIAMT010000003.1"/>
</dbReference>
<dbReference type="SUPFAM" id="SSF46785">
    <property type="entry name" value="Winged helix' DNA-binding domain"/>
    <property type="match status" value="1"/>
</dbReference>
<evidence type="ECO:0000313" key="13">
    <source>
        <dbReference type="EMBL" id="MFF0498500.1"/>
    </source>
</evidence>
<dbReference type="InterPro" id="IPR034768">
    <property type="entry name" value="4FE4S_WBL"/>
</dbReference>
<comment type="PTM">
    <text evidence="11">Upon Fe-S cluster removal intramolecular disulfide bonds are formed.</text>
</comment>
<keyword evidence="4 11" id="KW-0479">Metal-binding</keyword>
<organism evidence="13 14">
    <name type="scientific">Nocardia aobensis</name>
    <dbReference type="NCBI Taxonomy" id="257277"/>
    <lineage>
        <taxon>Bacteria</taxon>
        <taxon>Bacillati</taxon>
        <taxon>Actinomycetota</taxon>
        <taxon>Actinomycetes</taxon>
        <taxon>Mycobacteriales</taxon>
        <taxon>Nocardiaceae</taxon>
        <taxon>Nocardia</taxon>
    </lineage>
</organism>
<feature type="binding site" evidence="11">
    <location>
        <position position="70"/>
    </location>
    <ligand>
        <name>[4Fe-4S] cluster</name>
        <dbReference type="ChEBI" id="CHEBI:49883"/>
    </ligand>
</feature>
<dbReference type="Pfam" id="PF08279">
    <property type="entry name" value="HTH_11"/>
    <property type="match status" value="1"/>
</dbReference>
<feature type="binding site" evidence="11">
    <location>
        <position position="61"/>
    </location>
    <ligand>
        <name>[4Fe-4S] cluster</name>
        <dbReference type="ChEBI" id="CHEBI:49883"/>
    </ligand>
</feature>